<comment type="caution">
    <text evidence="1">The sequence shown here is derived from an EMBL/GenBank/DDBJ whole genome shotgun (WGS) entry which is preliminary data.</text>
</comment>
<protein>
    <submittedName>
        <fullName evidence="1">Chromosome replication initiation protein</fullName>
    </submittedName>
</protein>
<evidence type="ECO:0000313" key="2">
    <source>
        <dbReference type="Proteomes" id="UP000283868"/>
    </source>
</evidence>
<dbReference type="EMBL" id="QXEN01000037">
    <property type="protein sequence ID" value="RRF86301.1"/>
    <property type="molecule type" value="Genomic_DNA"/>
</dbReference>
<dbReference type="AlphaFoldDB" id="A0A3R8CEN2"/>
<reference evidence="1 2" key="1">
    <citation type="submission" date="2018-08" db="EMBL/GenBank/DDBJ databases">
        <title>Comparative analysis of Prevotella intermedia strains.</title>
        <authorList>
            <person name="Moon J.-H."/>
            <person name="Lee J.-H."/>
        </authorList>
    </citation>
    <scope>NUCLEOTIDE SEQUENCE [LARGE SCALE GENOMIC DNA]</scope>
    <source>
        <strain evidence="1 2">ATCC 15033</strain>
    </source>
</reference>
<proteinExistence type="predicted"/>
<gene>
    <name evidence="1" type="ORF">D2S45_12150</name>
</gene>
<name>A0A3R8CEN2_PREIN</name>
<evidence type="ECO:0000313" key="1">
    <source>
        <dbReference type="EMBL" id="RRF86301.1"/>
    </source>
</evidence>
<organism evidence="1 2">
    <name type="scientific">Prevotella intermedia</name>
    <dbReference type="NCBI Taxonomy" id="28131"/>
    <lineage>
        <taxon>Bacteria</taxon>
        <taxon>Pseudomonadati</taxon>
        <taxon>Bacteroidota</taxon>
        <taxon>Bacteroidia</taxon>
        <taxon>Bacteroidales</taxon>
        <taxon>Prevotellaceae</taxon>
        <taxon>Prevotella</taxon>
    </lineage>
</organism>
<keyword evidence="2" id="KW-1185">Reference proteome</keyword>
<sequence>MDDHRSRFVSQNIKCAKAGEELKRAENGMEELHAMMLGLLAASLKCNVASSAHYWPCCARNDLTSLPCHSLSLKNDESGIVMIAALCAMNGDTVFREKPSAI</sequence>
<dbReference type="Proteomes" id="UP000283868">
    <property type="component" value="Unassembled WGS sequence"/>
</dbReference>
<accession>A0A3R8CEN2</accession>